<feature type="region of interest" description="Disordered" evidence="1">
    <location>
        <begin position="39"/>
        <end position="86"/>
    </location>
</feature>
<evidence type="ECO:0000313" key="3">
    <source>
        <dbReference type="Proteomes" id="UP001163731"/>
    </source>
</evidence>
<feature type="compositionally biased region" description="Low complexity" evidence="1">
    <location>
        <begin position="69"/>
        <end position="80"/>
    </location>
</feature>
<evidence type="ECO:0000256" key="1">
    <source>
        <dbReference type="SAM" id="MobiDB-lite"/>
    </source>
</evidence>
<evidence type="ECO:0008006" key="4">
    <source>
        <dbReference type="Google" id="ProtNLM"/>
    </source>
</evidence>
<reference evidence="2" key="1">
    <citation type="submission" date="2022-10" db="EMBL/GenBank/DDBJ databases">
        <title>Chryseobacterium babae sp. nov. isolated from the gut of the beetle Oryctes rhinoceros, and Chryseobacterium kimseyorum sp. nov., isolated from a stick insect rearing cage.</title>
        <authorList>
            <person name="Shelomi M."/>
            <person name="Han C.-J."/>
            <person name="Chen W.-M."/>
            <person name="Chen H.-K."/>
            <person name="Liaw S.-J."/>
            <person name="Muhle E."/>
            <person name="Clermont D."/>
        </authorList>
    </citation>
    <scope>NUCLEOTIDE SEQUENCE</scope>
    <source>
        <strain evidence="2">09-1422</strain>
    </source>
</reference>
<organism evidence="2 3">
    <name type="scientific">Chryseobacterium kimseyorum</name>
    <dbReference type="NCBI Taxonomy" id="2984028"/>
    <lineage>
        <taxon>Bacteria</taxon>
        <taxon>Pseudomonadati</taxon>
        <taxon>Bacteroidota</taxon>
        <taxon>Flavobacteriia</taxon>
        <taxon>Flavobacteriales</taxon>
        <taxon>Weeksellaceae</taxon>
        <taxon>Chryseobacterium group</taxon>
        <taxon>Chryseobacterium</taxon>
    </lineage>
</organism>
<name>A0ABT3I3U2_9FLAO</name>
<protein>
    <recommendedName>
        <fullName evidence="4">Lipoprotein</fullName>
    </recommendedName>
</protein>
<comment type="caution">
    <text evidence="2">The sequence shown here is derived from an EMBL/GenBank/DDBJ whole genome shotgun (WGS) entry which is preliminary data.</text>
</comment>
<gene>
    <name evidence="2" type="ORF">OMO38_19060</name>
</gene>
<dbReference type="RefSeq" id="WP_264751768.1">
    <property type="nucleotide sequence ID" value="NZ_JAPDHW010000023.1"/>
</dbReference>
<dbReference type="Proteomes" id="UP001163731">
    <property type="component" value="Unassembled WGS sequence"/>
</dbReference>
<sequence length="86" mass="9515">MKSTRYTALTILLVLINCAQKKEGREDYKNEHDKDFLRNKVGNSAVPNSEKAITVDDSSTVSKQAEESPTNYKKNNKPNTGVGGAR</sequence>
<accession>A0ABT3I3U2</accession>
<dbReference type="EMBL" id="JAPDHW010000023">
    <property type="protein sequence ID" value="MCW3170634.1"/>
    <property type="molecule type" value="Genomic_DNA"/>
</dbReference>
<keyword evidence="3" id="KW-1185">Reference proteome</keyword>
<evidence type="ECO:0000313" key="2">
    <source>
        <dbReference type="EMBL" id="MCW3170634.1"/>
    </source>
</evidence>
<proteinExistence type="predicted"/>